<evidence type="ECO:0000259" key="7">
    <source>
        <dbReference type="Pfam" id="PF01545"/>
    </source>
</evidence>
<evidence type="ECO:0000313" key="10">
    <source>
        <dbReference type="Proteomes" id="UP000218615"/>
    </source>
</evidence>
<protein>
    <submittedName>
        <fullName evidence="9">Cation diffusion facilitator family transporter</fullName>
    </submittedName>
</protein>
<reference evidence="10" key="1">
    <citation type="submission" date="2017-06" db="EMBL/GenBank/DDBJ databases">
        <authorList>
            <person name="Cremers G."/>
        </authorList>
    </citation>
    <scope>NUCLEOTIDE SEQUENCE [LARGE SCALE GENOMIC DNA]</scope>
</reference>
<dbReference type="Gene3D" id="3.30.70.1350">
    <property type="entry name" value="Cation efflux protein, cytoplasmic domain"/>
    <property type="match status" value="1"/>
</dbReference>
<gene>
    <name evidence="9" type="ORF">MNV_170019</name>
</gene>
<name>A0A284VLQ8_9EURY</name>
<evidence type="ECO:0000256" key="4">
    <source>
        <dbReference type="ARBA" id="ARBA00022989"/>
    </source>
</evidence>
<dbReference type="GO" id="GO:0006882">
    <property type="term" value="P:intracellular zinc ion homeostasis"/>
    <property type="evidence" value="ECO:0007669"/>
    <property type="project" value="TreeGrafter"/>
</dbReference>
<feature type="transmembrane region" description="Helical" evidence="6">
    <location>
        <begin position="183"/>
        <end position="202"/>
    </location>
</feature>
<feature type="domain" description="Cation efflux protein cytoplasmic" evidence="8">
    <location>
        <begin position="218"/>
        <end position="295"/>
    </location>
</feature>
<evidence type="ECO:0000256" key="3">
    <source>
        <dbReference type="ARBA" id="ARBA00022692"/>
    </source>
</evidence>
<evidence type="ECO:0000259" key="8">
    <source>
        <dbReference type="Pfam" id="PF16916"/>
    </source>
</evidence>
<keyword evidence="3 6" id="KW-0812">Transmembrane</keyword>
<dbReference type="Proteomes" id="UP000218615">
    <property type="component" value="Unassembled WGS sequence"/>
</dbReference>
<dbReference type="SUPFAM" id="SSF160240">
    <property type="entry name" value="Cation efflux protein cytoplasmic domain-like"/>
    <property type="match status" value="1"/>
</dbReference>
<dbReference type="OrthoDB" id="8907at2157"/>
<dbReference type="SUPFAM" id="SSF161111">
    <property type="entry name" value="Cation efflux protein transmembrane domain-like"/>
    <property type="match status" value="1"/>
</dbReference>
<dbReference type="Gene3D" id="1.20.1510.10">
    <property type="entry name" value="Cation efflux protein transmembrane domain"/>
    <property type="match status" value="1"/>
</dbReference>
<sequence length="316" mass="34629">MADKNHKYLAAHKEITSVARLSIYSNIFLLLMKLIVGVFMGSISVLSEALHSGIDLLAAIIANYSVRKAGQPADAEHKFGHGKFENVSGTVEALLIFIAAIIILFKAGEKITTGGEVDLIGAGLVIMGISAVVNFIVSRKIMNIAKKAESIALEADACHLTTDVYTSIGVFIGLVLIKLTGNPIFDPILAVLVALLIIKASYNLTKRSISGLMDVKLSDKEEELIKSVIADHYSQYAGFHNLRTRMSGAERFVDLHLVVPRNQPVVDAHEFCNHLEKDIKEKIPNLSILIHIEPCREECEICRKLDVCTVPDKMNN</sequence>
<dbReference type="GO" id="GO:0015093">
    <property type="term" value="F:ferrous iron transmembrane transporter activity"/>
    <property type="evidence" value="ECO:0007669"/>
    <property type="project" value="TreeGrafter"/>
</dbReference>
<feature type="transmembrane region" description="Helical" evidence="6">
    <location>
        <begin position="87"/>
        <end position="107"/>
    </location>
</feature>
<dbReference type="Pfam" id="PF16916">
    <property type="entry name" value="ZT_dimer"/>
    <property type="match status" value="1"/>
</dbReference>
<dbReference type="InterPro" id="IPR036837">
    <property type="entry name" value="Cation_efflux_CTD_sf"/>
</dbReference>
<dbReference type="PANTHER" id="PTHR43840">
    <property type="entry name" value="MITOCHONDRIAL METAL TRANSPORTER 1-RELATED"/>
    <property type="match status" value="1"/>
</dbReference>
<dbReference type="AlphaFoldDB" id="A0A284VLQ8"/>
<evidence type="ECO:0000256" key="6">
    <source>
        <dbReference type="SAM" id="Phobius"/>
    </source>
</evidence>
<keyword evidence="2" id="KW-0813">Transport</keyword>
<dbReference type="RefSeq" id="WP_096204473.1">
    <property type="nucleotide sequence ID" value="NZ_FZMP01000079.1"/>
</dbReference>
<feature type="domain" description="Cation efflux protein transmembrane" evidence="7">
    <location>
        <begin position="21"/>
        <end position="213"/>
    </location>
</feature>
<feature type="transmembrane region" description="Helical" evidence="6">
    <location>
        <begin position="21"/>
        <end position="43"/>
    </location>
</feature>
<evidence type="ECO:0000313" key="9">
    <source>
        <dbReference type="EMBL" id="SNQ60216.1"/>
    </source>
</evidence>
<dbReference type="InterPro" id="IPR002524">
    <property type="entry name" value="Cation_efflux"/>
</dbReference>
<dbReference type="InterPro" id="IPR027470">
    <property type="entry name" value="Cation_efflux_CTD"/>
</dbReference>
<dbReference type="GO" id="GO:0015341">
    <property type="term" value="F:zinc efflux antiporter activity"/>
    <property type="evidence" value="ECO:0007669"/>
    <property type="project" value="TreeGrafter"/>
</dbReference>
<keyword evidence="5 6" id="KW-0472">Membrane</keyword>
<feature type="transmembrane region" description="Helical" evidence="6">
    <location>
        <begin position="49"/>
        <end position="66"/>
    </location>
</feature>
<keyword evidence="4 6" id="KW-1133">Transmembrane helix</keyword>
<dbReference type="EMBL" id="FZMP01000079">
    <property type="protein sequence ID" value="SNQ60216.1"/>
    <property type="molecule type" value="Genomic_DNA"/>
</dbReference>
<dbReference type="GO" id="GO:0005886">
    <property type="term" value="C:plasma membrane"/>
    <property type="evidence" value="ECO:0007669"/>
    <property type="project" value="TreeGrafter"/>
</dbReference>
<feature type="transmembrane region" description="Helical" evidence="6">
    <location>
        <begin position="119"/>
        <end position="137"/>
    </location>
</feature>
<accession>A0A284VLQ8</accession>
<dbReference type="GO" id="GO:0015086">
    <property type="term" value="F:cadmium ion transmembrane transporter activity"/>
    <property type="evidence" value="ECO:0007669"/>
    <property type="project" value="TreeGrafter"/>
</dbReference>
<comment type="subcellular location">
    <subcellularLocation>
        <location evidence="1">Membrane</location>
        <topology evidence="1">Multi-pass membrane protein</topology>
    </subcellularLocation>
</comment>
<dbReference type="Pfam" id="PF01545">
    <property type="entry name" value="Cation_efflux"/>
    <property type="match status" value="1"/>
</dbReference>
<evidence type="ECO:0000256" key="2">
    <source>
        <dbReference type="ARBA" id="ARBA00022448"/>
    </source>
</evidence>
<keyword evidence="10" id="KW-1185">Reference proteome</keyword>
<evidence type="ECO:0000256" key="5">
    <source>
        <dbReference type="ARBA" id="ARBA00023136"/>
    </source>
</evidence>
<dbReference type="InterPro" id="IPR027469">
    <property type="entry name" value="Cation_efflux_TMD_sf"/>
</dbReference>
<organism evidence="9 10">
    <name type="scientific">Candidatus Methanoperedens nitratireducens</name>
    <dbReference type="NCBI Taxonomy" id="1392998"/>
    <lineage>
        <taxon>Archaea</taxon>
        <taxon>Methanobacteriati</taxon>
        <taxon>Methanobacteriota</taxon>
        <taxon>Stenosarchaea group</taxon>
        <taxon>Methanomicrobia</taxon>
        <taxon>Methanosarcinales</taxon>
        <taxon>ANME-2 cluster</taxon>
        <taxon>Candidatus Methanoperedentaceae</taxon>
        <taxon>Candidatus Methanoperedens</taxon>
    </lineage>
</organism>
<dbReference type="PANTHER" id="PTHR43840:SF15">
    <property type="entry name" value="MITOCHONDRIAL METAL TRANSPORTER 1-RELATED"/>
    <property type="match status" value="1"/>
</dbReference>
<dbReference type="InterPro" id="IPR050291">
    <property type="entry name" value="CDF_Transporter"/>
</dbReference>
<dbReference type="InterPro" id="IPR058533">
    <property type="entry name" value="Cation_efflux_TM"/>
</dbReference>
<evidence type="ECO:0000256" key="1">
    <source>
        <dbReference type="ARBA" id="ARBA00004141"/>
    </source>
</evidence>
<feature type="transmembrane region" description="Helical" evidence="6">
    <location>
        <begin position="157"/>
        <end position="177"/>
    </location>
</feature>
<proteinExistence type="predicted"/>
<dbReference type="NCBIfam" id="TIGR01297">
    <property type="entry name" value="CDF"/>
    <property type="match status" value="1"/>
</dbReference>